<dbReference type="Proteomes" id="UP000283210">
    <property type="component" value="Chromosome 11"/>
</dbReference>
<feature type="compositionally biased region" description="Pro residues" evidence="1">
    <location>
        <begin position="1"/>
        <end position="22"/>
    </location>
</feature>
<feature type="compositionally biased region" description="Polar residues" evidence="1">
    <location>
        <begin position="132"/>
        <end position="147"/>
    </location>
</feature>
<sequence>MGASPPHTPSPKPSRPPSPPASLPSGSHQTSGSPARGPPSSQIQEPPDPQYGACPRPREQPSASTQLRDDASLAHITIHPPRLRGANNLLSHLPLHSQQSSRTPSLLIPIGGIHMIQSRSPLPLYSMGGISTAPTPSRDSPKETQQAALRDASPRTAPPSPDSSHFDTRTVRRADTPQGQKQTPPCRTQL</sequence>
<gene>
    <name evidence="2" type="ORF">OJAV_G00109960</name>
</gene>
<name>A0A3S2MTS4_ORYJA</name>
<dbReference type="OrthoDB" id="10042249at2759"/>
<proteinExistence type="predicted"/>
<evidence type="ECO:0000313" key="3">
    <source>
        <dbReference type="Proteomes" id="UP000283210"/>
    </source>
</evidence>
<feature type="compositionally biased region" description="Polar residues" evidence="1">
    <location>
        <begin position="28"/>
        <end position="44"/>
    </location>
</feature>
<reference evidence="2 3" key="2">
    <citation type="submission" date="2019-01" db="EMBL/GenBank/DDBJ databases">
        <title>A chromosome length genome reference of the Java medaka (oryzias javanicus).</title>
        <authorList>
            <person name="Herpin A."/>
            <person name="Takehana Y."/>
            <person name="Naruse K."/>
            <person name="Ansai S."/>
            <person name="Kawaguchi M."/>
        </authorList>
    </citation>
    <scope>NUCLEOTIDE SEQUENCE [LARGE SCALE GENOMIC DNA]</scope>
    <source>
        <strain evidence="2">RS831</strain>
        <tissue evidence="2">Whole body</tissue>
    </source>
</reference>
<feature type="compositionally biased region" description="Polar residues" evidence="1">
    <location>
        <begin position="177"/>
        <end position="190"/>
    </location>
</feature>
<feature type="region of interest" description="Disordered" evidence="1">
    <location>
        <begin position="126"/>
        <end position="190"/>
    </location>
</feature>
<protein>
    <submittedName>
        <fullName evidence="2">Uncharacterized protein</fullName>
    </submittedName>
</protein>
<feature type="region of interest" description="Disordered" evidence="1">
    <location>
        <begin position="1"/>
        <end position="69"/>
    </location>
</feature>
<evidence type="ECO:0000313" key="2">
    <source>
        <dbReference type="EMBL" id="RVE66701.1"/>
    </source>
</evidence>
<organism evidence="2 3">
    <name type="scientific">Oryzias javanicus</name>
    <name type="common">Javanese ricefish</name>
    <name type="synonym">Aplocheilus javanicus</name>
    <dbReference type="NCBI Taxonomy" id="123683"/>
    <lineage>
        <taxon>Eukaryota</taxon>
        <taxon>Metazoa</taxon>
        <taxon>Chordata</taxon>
        <taxon>Craniata</taxon>
        <taxon>Vertebrata</taxon>
        <taxon>Euteleostomi</taxon>
        <taxon>Actinopterygii</taxon>
        <taxon>Neopterygii</taxon>
        <taxon>Teleostei</taxon>
        <taxon>Neoteleostei</taxon>
        <taxon>Acanthomorphata</taxon>
        <taxon>Ovalentaria</taxon>
        <taxon>Atherinomorphae</taxon>
        <taxon>Beloniformes</taxon>
        <taxon>Adrianichthyidae</taxon>
        <taxon>Oryziinae</taxon>
        <taxon>Oryzias</taxon>
    </lineage>
</organism>
<accession>A0A3S2MTS4</accession>
<feature type="compositionally biased region" description="Basic and acidic residues" evidence="1">
    <location>
        <begin position="164"/>
        <end position="175"/>
    </location>
</feature>
<dbReference type="EMBL" id="CM012447">
    <property type="protein sequence ID" value="RVE66701.1"/>
    <property type="molecule type" value="Genomic_DNA"/>
</dbReference>
<reference evidence="2 3" key="1">
    <citation type="submission" date="2018-11" db="EMBL/GenBank/DDBJ databases">
        <authorList>
            <person name="Lopez-Roques C."/>
            <person name="Donnadieu C."/>
            <person name="Bouchez O."/>
            <person name="Klopp C."/>
            <person name="Cabau C."/>
            <person name="Zahm M."/>
        </authorList>
    </citation>
    <scope>NUCLEOTIDE SEQUENCE [LARGE SCALE GENOMIC DNA]</scope>
    <source>
        <strain evidence="2">RS831</strain>
        <tissue evidence="2">Whole body</tissue>
    </source>
</reference>
<evidence type="ECO:0000256" key="1">
    <source>
        <dbReference type="SAM" id="MobiDB-lite"/>
    </source>
</evidence>
<keyword evidence="3" id="KW-1185">Reference proteome</keyword>
<dbReference type="AlphaFoldDB" id="A0A3S2MTS4"/>